<evidence type="ECO:0000313" key="3">
    <source>
        <dbReference type="EMBL" id="NMN00626.1"/>
    </source>
</evidence>
<evidence type="ECO:0000313" key="4">
    <source>
        <dbReference type="Proteomes" id="UP000588277"/>
    </source>
</evidence>
<name>A0A7Y0F2B5_9BIFI</name>
<reference evidence="3 4" key="1">
    <citation type="submission" date="2020-02" db="EMBL/GenBank/DDBJ databases">
        <title>Characterization of phylogenetic diversity of novel bifidobacterial species isolated in Czech ZOOs.</title>
        <authorList>
            <person name="Lugli G.A."/>
            <person name="Vera N.B."/>
            <person name="Ventura M."/>
        </authorList>
    </citation>
    <scope>NUCLEOTIDE SEQUENCE [LARGE SCALE GENOMIC DNA]</scope>
    <source>
        <strain evidence="3 4">DSM 109958</strain>
    </source>
</reference>
<dbReference type="EMBL" id="JAAIIH010000008">
    <property type="protein sequence ID" value="NMN00626.1"/>
    <property type="molecule type" value="Genomic_DNA"/>
</dbReference>
<keyword evidence="4" id="KW-1185">Reference proteome</keyword>
<organism evidence="3 4">
    <name type="scientific">Bifidobacterium moraviense</name>
    <dbReference type="NCBI Taxonomy" id="2675323"/>
    <lineage>
        <taxon>Bacteria</taxon>
        <taxon>Bacillati</taxon>
        <taxon>Actinomycetota</taxon>
        <taxon>Actinomycetes</taxon>
        <taxon>Bifidobacteriales</taxon>
        <taxon>Bifidobacteriaceae</taxon>
        <taxon>Bifidobacterium</taxon>
    </lineage>
</organism>
<dbReference type="AlphaFoldDB" id="A0A7Y0F2B5"/>
<keyword evidence="2" id="KW-0812">Transmembrane</keyword>
<feature type="compositionally biased region" description="Low complexity" evidence="1">
    <location>
        <begin position="654"/>
        <end position="693"/>
    </location>
</feature>
<feature type="region of interest" description="Disordered" evidence="1">
    <location>
        <begin position="639"/>
        <end position="729"/>
    </location>
</feature>
<sequence length="729" mass="76876">MHQIPRHTGRKGRRNLTVPEGWTLVAKVLYVVFASFAGLLLSTVIVYGSSVVRMTYEADRMIGSAQNLANAALGCGGDVNFADASHDLVDSAGKLRDELDTVKWTLVRDHTAYGNDITAVRTMLNAVGDLVDGPFVDLMNLAGSLSGFSMEDKTIDVSALLQVPDIVQRVHADIAQEVRALGELRQPRITAVGRVVESGRSALESVDSLLTQYDDLVSLIPSLLGADGARTYLVAIYNPAELRSGGGMVGNIAAVTADRGRVTIGDFVVTTDYQYADQPFDKQGALEAAIFGNQVYAYPQTTTVNPNFQRAAVTLKNLWQAQEGNRNTDVAGVFALDPVFMQALIGATGDVTLSDGTVLNGQNAVSFFLSDLYTKHPDFVEQNNFTNESSKRIMSSVMSNVSASTASAVLRAVKSSSSSGHFKAWMNDDRELAALVRTNVFDANVAGVLPSDPKTPTAGVYFTEAVASKLDWYLDVDVQVSRTCGKTLAATKRRLSDAVDARPRSTAISAVDSSTLGDEYTVEVTLHNMLSKEQASLMPTFVVGEDGSGTMQPRLFLMGPTGGAITSLAYESGDFVSNGVLDGHQFVNLRLPQGLAPEETVTVAFTVRVAKDASTPLNVVTTPIITADGTYTGTNGQVTDKCAAEGSDQSTDGSSAAASPQSSSSSADASDPASPSASSSSSSDATPTDAPTTIIDDQSGADTSSAGALDSLDKLRGELSCPVDVKAML</sequence>
<keyword evidence="2" id="KW-0472">Membrane</keyword>
<evidence type="ECO:0000256" key="2">
    <source>
        <dbReference type="SAM" id="Phobius"/>
    </source>
</evidence>
<dbReference type="RefSeq" id="WP_169275770.1">
    <property type="nucleotide sequence ID" value="NZ_JAAIIH010000008.1"/>
</dbReference>
<dbReference type="InterPro" id="IPR025101">
    <property type="entry name" value="DUF4012"/>
</dbReference>
<evidence type="ECO:0000256" key="1">
    <source>
        <dbReference type="SAM" id="MobiDB-lite"/>
    </source>
</evidence>
<keyword evidence="2" id="KW-1133">Transmembrane helix</keyword>
<protein>
    <submittedName>
        <fullName evidence="3">Chemotaxis protein</fullName>
    </submittedName>
</protein>
<dbReference type="Proteomes" id="UP000588277">
    <property type="component" value="Unassembled WGS sequence"/>
</dbReference>
<dbReference type="Pfam" id="PF13196">
    <property type="entry name" value="DUF4012"/>
    <property type="match status" value="1"/>
</dbReference>
<proteinExistence type="predicted"/>
<feature type="transmembrane region" description="Helical" evidence="2">
    <location>
        <begin position="21"/>
        <end position="47"/>
    </location>
</feature>
<gene>
    <name evidence="3" type="ORF">G1C96_1205</name>
</gene>
<comment type="caution">
    <text evidence="3">The sequence shown here is derived from an EMBL/GenBank/DDBJ whole genome shotgun (WGS) entry which is preliminary data.</text>
</comment>
<accession>A0A7Y0F2B5</accession>